<dbReference type="InterPro" id="IPR047817">
    <property type="entry name" value="ABC2_TM_bact-type"/>
</dbReference>
<dbReference type="GO" id="GO:0016020">
    <property type="term" value="C:membrane"/>
    <property type="evidence" value="ECO:0007669"/>
    <property type="project" value="UniProtKB-SubCell"/>
</dbReference>
<accession>A0A3M9NPM4</accession>
<evidence type="ECO:0000313" key="8">
    <source>
        <dbReference type="Proteomes" id="UP000267223"/>
    </source>
</evidence>
<comment type="subcellular location">
    <subcellularLocation>
        <location evidence="1">Membrane</location>
        <topology evidence="1">Multi-pass membrane protein</topology>
    </subcellularLocation>
</comment>
<evidence type="ECO:0000259" key="6">
    <source>
        <dbReference type="PROSITE" id="PS51012"/>
    </source>
</evidence>
<evidence type="ECO:0000256" key="3">
    <source>
        <dbReference type="ARBA" id="ARBA00022989"/>
    </source>
</evidence>
<reference evidence="7 8" key="1">
    <citation type="submission" date="2018-11" db="EMBL/GenBank/DDBJ databases">
        <title>Draft genome sequence of Ferruginibacter sp. BO-59.</title>
        <authorList>
            <person name="Im W.T."/>
        </authorList>
    </citation>
    <scope>NUCLEOTIDE SEQUENCE [LARGE SCALE GENOMIC DNA]</scope>
    <source>
        <strain evidence="7 8">BO-59</strain>
    </source>
</reference>
<organism evidence="7 8">
    <name type="scientific">Hanamia caeni</name>
    <dbReference type="NCBI Taxonomy" id="2294116"/>
    <lineage>
        <taxon>Bacteria</taxon>
        <taxon>Pseudomonadati</taxon>
        <taxon>Bacteroidota</taxon>
        <taxon>Chitinophagia</taxon>
        <taxon>Chitinophagales</taxon>
        <taxon>Chitinophagaceae</taxon>
        <taxon>Hanamia</taxon>
    </lineage>
</organism>
<dbReference type="OrthoDB" id="9778589at2"/>
<evidence type="ECO:0000313" key="7">
    <source>
        <dbReference type="EMBL" id="RNI39751.1"/>
    </source>
</evidence>
<evidence type="ECO:0000256" key="2">
    <source>
        <dbReference type="ARBA" id="ARBA00022692"/>
    </source>
</evidence>
<dbReference type="PANTHER" id="PTHR43027">
    <property type="entry name" value="DOXORUBICIN RESISTANCE ABC TRANSPORTER PERMEASE PROTEIN DRRC-RELATED"/>
    <property type="match status" value="1"/>
</dbReference>
<protein>
    <submittedName>
        <fullName evidence="7">ABC transporter permease</fullName>
    </submittedName>
</protein>
<dbReference type="InterPro" id="IPR013525">
    <property type="entry name" value="ABC2_TM"/>
</dbReference>
<feature type="transmembrane region" description="Helical" evidence="5">
    <location>
        <begin position="259"/>
        <end position="279"/>
    </location>
</feature>
<dbReference type="PANTHER" id="PTHR43027:SF1">
    <property type="entry name" value="DOXORUBICIN RESISTANCE ABC TRANSPORTER PERMEASE PROTEIN DRRC-RELATED"/>
    <property type="match status" value="1"/>
</dbReference>
<dbReference type="Pfam" id="PF12698">
    <property type="entry name" value="ABC2_membrane_3"/>
    <property type="match status" value="1"/>
</dbReference>
<feature type="transmembrane region" description="Helical" evidence="5">
    <location>
        <begin position="21"/>
        <end position="46"/>
    </location>
</feature>
<keyword evidence="4 5" id="KW-0472">Membrane</keyword>
<dbReference type="GO" id="GO:0140359">
    <property type="term" value="F:ABC-type transporter activity"/>
    <property type="evidence" value="ECO:0007669"/>
    <property type="project" value="InterPro"/>
</dbReference>
<sequence length="371" mass="41780">MMKPYSQIRAMLAITKASLHALFRSPSSVVFGFAFPFVFILVFGFMGNGGAFTSYKIAVDNSADTANELYKAIENSNGVTIKRYPDHKSLEKDLDGGKIAGVINIQKDSSKNPPYIFTLKSTTSSNNQWPQFKALVESIINKLSNEKYPNRPTIATFDFDFPRDIAVIRKYKTIDFILPGQLGFSLLASGVFGVAFMFFNLRNTLVLKRFFATPISRTYIILGEMLSRVLFQMLTAIVIILAGRYLFDFTLVRGFETFVELLILSFIGLVVFMGMGFIVSGLAKNDSTIPPFANIITLPQFLIGGTFFPIDVFPKWLRGIAQAMPLTHLNNALRDVAFEGNNLWDERWEISILLLWGIIVYIIAVKVFKWE</sequence>
<gene>
    <name evidence="7" type="ORF">EFY79_00130</name>
</gene>
<dbReference type="EMBL" id="RJJR01000001">
    <property type="protein sequence ID" value="RNI39751.1"/>
    <property type="molecule type" value="Genomic_DNA"/>
</dbReference>
<evidence type="ECO:0000256" key="1">
    <source>
        <dbReference type="ARBA" id="ARBA00004141"/>
    </source>
</evidence>
<dbReference type="PROSITE" id="PS51012">
    <property type="entry name" value="ABC_TM2"/>
    <property type="match status" value="1"/>
</dbReference>
<name>A0A3M9NPM4_9BACT</name>
<proteinExistence type="predicted"/>
<dbReference type="InterPro" id="IPR052902">
    <property type="entry name" value="ABC-2_transporter"/>
</dbReference>
<feature type="transmembrane region" description="Helical" evidence="5">
    <location>
        <begin position="291"/>
        <end position="310"/>
    </location>
</feature>
<keyword evidence="8" id="KW-1185">Reference proteome</keyword>
<dbReference type="AlphaFoldDB" id="A0A3M9NPM4"/>
<feature type="transmembrane region" description="Helical" evidence="5">
    <location>
        <begin position="182"/>
        <end position="201"/>
    </location>
</feature>
<feature type="domain" description="ABC transmembrane type-2" evidence="6">
    <location>
        <begin position="143"/>
        <end position="371"/>
    </location>
</feature>
<keyword evidence="3 5" id="KW-1133">Transmembrane helix</keyword>
<feature type="transmembrane region" description="Helical" evidence="5">
    <location>
        <begin position="229"/>
        <end position="247"/>
    </location>
</feature>
<feature type="transmembrane region" description="Helical" evidence="5">
    <location>
        <begin position="350"/>
        <end position="368"/>
    </location>
</feature>
<evidence type="ECO:0000256" key="4">
    <source>
        <dbReference type="ARBA" id="ARBA00023136"/>
    </source>
</evidence>
<dbReference type="Proteomes" id="UP000267223">
    <property type="component" value="Unassembled WGS sequence"/>
</dbReference>
<keyword evidence="2 5" id="KW-0812">Transmembrane</keyword>
<comment type="caution">
    <text evidence="7">The sequence shown here is derived from an EMBL/GenBank/DDBJ whole genome shotgun (WGS) entry which is preliminary data.</text>
</comment>
<evidence type="ECO:0000256" key="5">
    <source>
        <dbReference type="SAM" id="Phobius"/>
    </source>
</evidence>